<protein>
    <submittedName>
        <fullName evidence="3">Uncharacterized protein</fullName>
    </submittedName>
</protein>
<feature type="region of interest" description="Disordered" evidence="1">
    <location>
        <begin position="75"/>
        <end position="100"/>
    </location>
</feature>
<reference evidence="3" key="1">
    <citation type="submission" date="2019-12" db="UniProtKB">
        <authorList>
            <consortium name="WormBaseParasite"/>
        </authorList>
    </citation>
    <scope>IDENTIFICATION</scope>
</reference>
<dbReference type="Proteomes" id="UP000046395">
    <property type="component" value="Unassembled WGS sequence"/>
</dbReference>
<proteinExistence type="predicted"/>
<sequence length="100" mass="11450">MRQLDWMARLRDHHRFTPMSPRIKRLKPPCFSCTFPGVPAPYSPCFALGKHEEAFSARRSVGSREECCKLLKKDLESKSGKSSADREGEDKKAECTETKF</sequence>
<dbReference type="AlphaFoldDB" id="A0A5S6QIE0"/>
<keyword evidence="2" id="KW-1185">Reference proteome</keyword>
<organism evidence="2 3">
    <name type="scientific">Trichuris muris</name>
    <name type="common">Mouse whipworm</name>
    <dbReference type="NCBI Taxonomy" id="70415"/>
    <lineage>
        <taxon>Eukaryota</taxon>
        <taxon>Metazoa</taxon>
        <taxon>Ecdysozoa</taxon>
        <taxon>Nematoda</taxon>
        <taxon>Enoplea</taxon>
        <taxon>Dorylaimia</taxon>
        <taxon>Trichinellida</taxon>
        <taxon>Trichuridae</taxon>
        <taxon>Trichuris</taxon>
    </lineage>
</organism>
<evidence type="ECO:0000313" key="3">
    <source>
        <dbReference type="WBParaSite" id="TMUE_2000006978.1"/>
    </source>
</evidence>
<evidence type="ECO:0000313" key="2">
    <source>
        <dbReference type="Proteomes" id="UP000046395"/>
    </source>
</evidence>
<evidence type="ECO:0000256" key="1">
    <source>
        <dbReference type="SAM" id="MobiDB-lite"/>
    </source>
</evidence>
<name>A0A5S6QIE0_TRIMR</name>
<accession>A0A5S6QIE0</accession>
<dbReference type="WBParaSite" id="TMUE_2000006978.1">
    <property type="protein sequence ID" value="TMUE_2000006978.1"/>
    <property type="gene ID" value="WBGene00299764"/>
</dbReference>